<dbReference type="STRING" id="1712654.A7C91_08990"/>
<name>A0A172WIM0_9EURY</name>
<reference evidence="2" key="1">
    <citation type="journal article" date="2016" name="Syst. Appl. Microbiol.">
        <title>Thermococcus piezophilus sp. nov., a novel hyperthermophilic and piezophilic archaeon with a broad pressure range for growth, isolated from a deepest hydrothermal vent at the Mid-Cayman Rise.</title>
        <authorList>
            <person name="Dalmasso C."/>
            <person name="Oger P."/>
            <person name="Selva G."/>
            <person name="Courtine D."/>
            <person name="L'Haridon S."/>
            <person name="Garlaschelli A."/>
            <person name="Roussel E."/>
            <person name="Miyazaki J."/>
            <person name="Reveillaud J."/>
            <person name="Jebbar M."/>
            <person name="Takai K."/>
            <person name="Maignien L."/>
            <person name="Alain K."/>
        </authorList>
    </citation>
    <scope>NUCLEOTIDE SEQUENCE [LARGE SCALE GENOMIC DNA]</scope>
    <source>
        <strain evidence="2">CDGS</strain>
    </source>
</reference>
<dbReference type="GeneID" id="28496326"/>
<evidence type="ECO:0000313" key="1">
    <source>
        <dbReference type="EMBL" id="ANF23291.1"/>
    </source>
</evidence>
<dbReference type="KEGG" id="tpie:A7C91_08990"/>
<keyword evidence="2" id="KW-1185">Reference proteome</keyword>
<evidence type="ECO:0008006" key="3">
    <source>
        <dbReference type="Google" id="ProtNLM"/>
    </source>
</evidence>
<dbReference type="AlphaFoldDB" id="A0A172WIM0"/>
<dbReference type="OrthoDB" id="103563at2157"/>
<organism evidence="1 2">
    <name type="scientific">Thermococcus piezophilus</name>
    <dbReference type="NCBI Taxonomy" id="1712654"/>
    <lineage>
        <taxon>Archaea</taxon>
        <taxon>Methanobacteriati</taxon>
        <taxon>Methanobacteriota</taxon>
        <taxon>Thermococci</taxon>
        <taxon>Thermococcales</taxon>
        <taxon>Thermococcaceae</taxon>
        <taxon>Thermococcus</taxon>
    </lineage>
</organism>
<gene>
    <name evidence="1" type="ORF">A7C91_08990</name>
</gene>
<dbReference type="RefSeq" id="WP_068666802.1">
    <property type="nucleotide sequence ID" value="NZ_CP015520.1"/>
</dbReference>
<dbReference type="Proteomes" id="UP000076969">
    <property type="component" value="Chromosome"/>
</dbReference>
<proteinExistence type="predicted"/>
<sequence length="151" mass="17902">MPALKEIAELDSGVVLITGDAKRLVRMYLTEWSRRGKTILIEYIPFQIDGEVYIGSPYEGTSFDAYRIVNPLSRSKAEREKLHRWLARNRDKLILLYEGKYVKDSITRYAIRELIDYLIAYKRETVGFERIDVMRFEDGKIVESRTYVRRR</sequence>
<dbReference type="EMBL" id="CP015520">
    <property type="protein sequence ID" value="ANF23291.1"/>
    <property type="molecule type" value="Genomic_DNA"/>
</dbReference>
<protein>
    <recommendedName>
        <fullName evidence="3">DUF835 domain-containing protein</fullName>
    </recommendedName>
</protein>
<accession>A0A172WIM0</accession>
<evidence type="ECO:0000313" key="2">
    <source>
        <dbReference type="Proteomes" id="UP000076969"/>
    </source>
</evidence>